<dbReference type="AlphaFoldDB" id="A0A068UDL9"/>
<evidence type="ECO:0000313" key="1">
    <source>
        <dbReference type="EMBL" id="CDP05698.1"/>
    </source>
</evidence>
<accession>A0A068UDL9</accession>
<sequence length="69" mass="7656">MCRICSTASSSLQIPQLHSQFEGVAGDFRLLCGQLHCGEAGRKGGKSSQKIWFVLQLDKVFFLVCPQIR</sequence>
<gene>
    <name evidence="1" type="ORF">GSCOC_T00020911001</name>
</gene>
<dbReference type="EMBL" id="HG739102">
    <property type="protein sequence ID" value="CDP05698.1"/>
    <property type="molecule type" value="Genomic_DNA"/>
</dbReference>
<keyword evidence="2" id="KW-1185">Reference proteome</keyword>
<organism evidence="1 2">
    <name type="scientific">Coffea canephora</name>
    <name type="common">Robusta coffee</name>
    <dbReference type="NCBI Taxonomy" id="49390"/>
    <lineage>
        <taxon>Eukaryota</taxon>
        <taxon>Viridiplantae</taxon>
        <taxon>Streptophyta</taxon>
        <taxon>Embryophyta</taxon>
        <taxon>Tracheophyta</taxon>
        <taxon>Spermatophyta</taxon>
        <taxon>Magnoliopsida</taxon>
        <taxon>eudicotyledons</taxon>
        <taxon>Gunneridae</taxon>
        <taxon>Pentapetalae</taxon>
        <taxon>asterids</taxon>
        <taxon>lamiids</taxon>
        <taxon>Gentianales</taxon>
        <taxon>Rubiaceae</taxon>
        <taxon>Ixoroideae</taxon>
        <taxon>Gardenieae complex</taxon>
        <taxon>Bertiereae - Coffeeae clade</taxon>
        <taxon>Coffeeae</taxon>
        <taxon>Coffea</taxon>
    </lineage>
</organism>
<reference evidence="2" key="1">
    <citation type="journal article" date="2014" name="Science">
        <title>The coffee genome provides insight into the convergent evolution of caffeine biosynthesis.</title>
        <authorList>
            <person name="Denoeud F."/>
            <person name="Carretero-Paulet L."/>
            <person name="Dereeper A."/>
            <person name="Droc G."/>
            <person name="Guyot R."/>
            <person name="Pietrella M."/>
            <person name="Zheng C."/>
            <person name="Alberti A."/>
            <person name="Anthony F."/>
            <person name="Aprea G."/>
            <person name="Aury J.M."/>
            <person name="Bento P."/>
            <person name="Bernard M."/>
            <person name="Bocs S."/>
            <person name="Campa C."/>
            <person name="Cenci A."/>
            <person name="Combes M.C."/>
            <person name="Crouzillat D."/>
            <person name="Da Silva C."/>
            <person name="Daddiego L."/>
            <person name="De Bellis F."/>
            <person name="Dussert S."/>
            <person name="Garsmeur O."/>
            <person name="Gayraud T."/>
            <person name="Guignon V."/>
            <person name="Jahn K."/>
            <person name="Jamilloux V."/>
            <person name="Joet T."/>
            <person name="Labadie K."/>
            <person name="Lan T."/>
            <person name="Leclercq J."/>
            <person name="Lepelley M."/>
            <person name="Leroy T."/>
            <person name="Li L.T."/>
            <person name="Librado P."/>
            <person name="Lopez L."/>
            <person name="Munoz A."/>
            <person name="Noel B."/>
            <person name="Pallavicini A."/>
            <person name="Perrotta G."/>
            <person name="Poncet V."/>
            <person name="Pot D."/>
            <person name="Priyono X."/>
            <person name="Rigoreau M."/>
            <person name="Rouard M."/>
            <person name="Rozas J."/>
            <person name="Tranchant-Dubreuil C."/>
            <person name="VanBuren R."/>
            <person name="Zhang Q."/>
            <person name="Andrade A.C."/>
            <person name="Argout X."/>
            <person name="Bertrand B."/>
            <person name="de Kochko A."/>
            <person name="Graziosi G."/>
            <person name="Henry R.J."/>
            <person name="Jayarama X."/>
            <person name="Ming R."/>
            <person name="Nagai C."/>
            <person name="Rounsley S."/>
            <person name="Sankoff D."/>
            <person name="Giuliano G."/>
            <person name="Albert V.A."/>
            <person name="Wincker P."/>
            <person name="Lashermes P."/>
        </authorList>
    </citation>
    <scope>NUCLEOTIDE SEQUENCE [LARGE SCALE GENOMIC DNA]</scope>
    <source>
        <strain evidence="2">cv. DH200-94</strain>
    </source>
</reference>
<dbReference type="Proteomes" id="UP000295252">
    <property type="component" value="Chromosome VII"/>
</dbReference>
<proteinExistence type="predicted"/>
<evidence type="ECO:0000313" key="2">
    <source>
        <dbReference type="Proteomes" id="UP000295252"/>
    </source>
</evidence>
<dbReference type="InParanoid" id="A0A068UDL9"/>
<name>A0A068UDL9_COFCA</name>
<protein>
    <submittedName>
        <fullName evidence="1">Uncharacterized protein</fullName>
    </submittedName>
</protein>
<dbReference type="Gramene" id="CDP05698">
    <property type="protein sequence ID" value="CDP05698"/>
    <property type="gene ID" value="GSCOC_T00020911001"/>
</dbReference>